<comment type="caution">
    <text evidence="3">The sequence shown here is derived from an EMBL/GenBank/DDBJ whole genome shotgun (WGS) entry which is preliminary data.</text>
</comment>
<keyword evidence="4" id="KW-1185">Reference proteome</keyword>
<dbReference type="GO" id="GO:0016787">
    <property type="term" value="F:hydrolase activity"/>
    <property type="evidence" value="ECO:0007669"/>
    <property type="project" value="UniProtKB-KW"/>
</dbReference>
<organism evidence="3 4">
    <name type="scientific">Cryobacterium lyxosi</name>
    <dbReference type="NCBI Taxonomy" id="1259228"/>
    <lineage>
        <taxon>Bacteria</taxon>
        <taxon>Bacillati</taxon>
        <taxon>Actinomycetota</taxon>
        <taxon>Actinomycetes</taxon>
        <taxon>Micrococcales</taxon>
        <taxon>Microbacteriaceae</taxon>
        <taxon>Cryobacterium</taxon>
    </lineage>
</organism>
<feature type="domain" description="Alpha/beta hydrolase fold-3" evidence="2">
    <location>
        <begin position="62"/>
        <end position="279"/>
    </location>
</feature>
<evidence type="ECO:0000313" key="3">
    <source>
        <dbReference type="EMBL" id="TFD26665.1"/>
    </source>
</evidence>
<gene>
    <name evidence="3" type="ORF">E3T27_07810</name>
</gene>
<dbReference type="AlphaFoldDB" id="A0A4V3IPA0"/>
<keyword evidence="1 3" id="KW-0378">Hydrolase</keyword>
<dbReference type="PANTHER" id="PTHR48081">
    <property type="entry name" value="AB HYDROLASE SUPERFAMILY PROTEIN C4A8.06C"/>
    <property type="match status" value="1"/>
</dbReference>
<reference evidence="3 4" key="1">
    <citation type="submission" date="2019-03" db="EMBL/GenBank/DDBJ databases">
        <title>Genomics of glacier-inhabiting Cryobacterium strains.</title>
        <authorList>
            <person name="Liu Q."/>
            <person name="Xin Y.-H."/>
        </authorList>
    </citation>
    <scope>NUCLEOTIDE SEQUENCE [LARGE SCALE GENOMIC DNA]</scope>
    <source>
        <strain evidence="3 4">TMT1-1</strain>
    </source>
</reference>
<evidence type="ECO:0000256" key="1">
    <source>
        <dbReference type="ARBA" id="ARBA00022801"/>
    </source>
</evidence>
<dbReference type="InterPro" id="IPR029058">
    <property type="entry name" value="AB_hydrolase_fold"/>
</dbReference>
<dbReference type="PANTHER" id="PTHR48081:SF8">
    <property type="entry name" value="ALPHA_BETA HYDROLASE FOLD-3 DOMAIN-CONTAINING PROTEIN-RELATED"/>
    <property type="match status" value="1"/>
</dbReference>
<dbReference type="InterPro" id="IPR050300">
    <property type="entry name" value="GDXG_lipolytic_enzyme"/>
</dbReference>
<sequence length="301" mass="32452">MQPSSQDGHPRFATPIPLKQATLRLRSPARTVSATDVSSHDLVPVRWYEPTPIGPTAAGPTLLWLHGGGFFRGGLDQPEAHAVAQSLARHGMTVATVDYRLAPPPGLSWMKTRAGLSRGRFPLPLNDVLAAYRKVRARSPQGVILGGASAGACLAAAATLRATDEGLPPVGAVLAFGFFHARHQRTDDVQQRARGHRRITHSVWGLNAMNRNYAGSEAVLANRFAFPGGHDLHRFPRTLSINAEKDNMRASGDTFALELSTYGVDVQHHVLQGTHHAFLNRPGHDAFATAVSLIAKWSLCG</sequence>
<protein>
    <submittedName>
        <fullName evidence="3">Alpha/beta hydrolase</fullName>
    </submittedName>
</protein>
<dbReference type="SUPFAM" id="SSF53474">
    <property type="entry name" value="alpha/beta-Hydrolases"/>
    <property type="match status" value="1"/>
</dbReference>
<dbReference type="OrthoDB" id="3181909at2"/>
<evidence type="ECO:0000259" key="2">
    <source>
        <dbReference type="Pfam" id="PF07859"/>
    </source>
</evidence>
<dbReference type="InterPro" id="IPR013094">
    <property type="entry name" value="AB_hydrolase_3"/>
</dbReference>
<evidence type="ECO:0000313" key="4">
    <source>
        <dbReference type="Proteomes" id="UP000298424"/>
    </source>
</evidence>
<dbReference type="Proteomes" id="UP000298424">
    <property type="component" value="Unassembled WGS sequence"/>
</dbReference>
<name>A0A4V3IPA0_9MICO</name>
<proteinExistence type="predicted"/>
<dbReference type="Pfam" id="PF07859">
    <property type="entry name" value="Abhydrolase_3"/>
    <property type="match status" value="1"/>
</dbReference>
<dbReference type="Gene3D" id="3.40.50.1820">
    <property type="entry name" value="alpha/beta hydrolase"/>
    <property type="match status" value="1"/>
</dbReference>
<dbReference type="EMBL" id="SOGT01000008">
    <property type="protein sequence ID" value="TFD26665.1"/>
    <property type="molecule type" value="Genomic_DNA"/>
</dbReference>
<accession>A0A4V3IPA0</accession>